<dbReference type="AlphaFoldDB" id="A0A8X6YTZ3"/>
<name>A0A8X6YTZ3_9ARAC</name>
<protein>
    <submittedName>
        <fullName evidence="2">DUF5641 domain-containing protein</fullName>
    </submittedName>
</protein>
<dbReference type="OrthoDB" id="6435436at2759"/>
<evidence type="ECO:0000313" key="3">
    <source>
        <dbReference type="Proteomes" id="UP000886998"/>
    </source>
</evidence>
<reference evidence="2" key="1">
    <citation type="submission" date="2020-08" db="EMBL/GenBank/DDBJ databases">
        <title>Multicomponent nature underlies the extraordinary mechanical properties of spider dragline silk.</title>
        <authorList>
            <person name="Kono N."/>
            <person name="Nakamura H."/>
            <person name="Mori M."/>
            <person name="Yoshida Y."/>
            <person name="Ohtoshi R."/>
            <person name="Malay A.D."/>
            <person name="Moran D.A.P."/>
            <person name="Tomita M."/>
            <person name="Numata K."/>
            <person name="Arakawa K."/>
        </authorList>
    </citation>
    <scope>NUCLEOTIDE SEQUENCE</scope>
</reference>
<feature type="domain" description="DUF5641" evidence="1">
    <location>
        <begin position="65"/>
        <end position="114"/>
    </location>
</feature>
<keyword evidence="3" id="KW-1185">Reference proteome</keyword>
<evidence type="ECO:0000313" key="2">
    <source>
        <dbReference type="EMBL" id="GFY77877.1"/>
    </source>
</evidence>
<sequence length="116" mass="13313">MLGEENLSTVLAGVEAAVNSRSLVYKEGNGDTKEALIPDHFLTGQKFTKIPSGIEPTERRLTRIFEKQHDLLNQFWNKWSKEYLLQLRTFHQVLGNQSSSKIRIRDVVLLQEDVTT</sequence>
<dbReference type="Proteomes" id="UP000886998">
    <property type="component" value="Unassembled WGS sequence"/>
</dbReference>
<comment type="caution">
    <text evidence="2">The sequence shown here is derived from an EMBL/GenBank/DDBJ whole genome shotgun (WGS) entry which is preliminary data.</text>
</comment>
<evidence type="ECO:0000259" key="1">
    <source>
        <dbReference type="Pfam" id="PF18701"/>
    </source>
</evidence>
<dbReference type="PANTHER" id="PTHR47331">
    <property type="entry name" value="PHD-TYPE DOMAIN-CONTAINING PROTEIN"/>
    <property type="match status" value="1"/>
</dbReference>
<dbReference type="EMBL" id="BMAV01022691">
    <property type="protein sequence ID" value="GFY77877.1"/>
    <property type="molecule type" value="Genomic_DNA"/>
</dbReference>
<organism evidence="2 3">
    <name type="scientific">Trichonephila inaurata madagascariensis</name>
    <dbReference type="NCBI Taxonomy" id="2747483"/>
    <lineage>
        <taxon>Eukaryota</taxon>
        <taxon>Metazoa</taxon>
        <taxon>Ecdysozoa</taxon>
        <taxon>Arthropoda</taxon>
        <taxon>Chelicerata</taxon>
        <taxon>Arachnida</taxon>
        <taxon>Araneae</taxon>
        <taxon>Araneomorphae</taxon>
        <taxon>Entelegynae</taxon>
        <taxon>Araneoidea</taxon>
        <taxon>Nephilidae</taxon>
        <taxon>Trichonephila</taxon>
        <taxon>Trichonephila inaurata</taxon>
    </lineage>
</organism>
<dbReference type="Pfam" id="PF18701">
    <property type="entry name" value="DUF5641"/>
    <property type="match status" value="1"/>
</dbReference>
<proteinExistence type="predicted"/>
<dbReference type="InterPro" id="IPR040676">
    <property type="entry name" value="DUF5641"/>
</dbReference>
<gene>
    <name evidence="2" type="ORF">TNIN_100801</name>
</gene>
<accession>A0A8X6YTZ3</accession>